<dbReference type="PANTHER" id="PTHR43098:SF4">
    <property type="entry name" value="BLR3857 PROTEIN"/>
    <property type="match status" value="1"/>
</dbReference>
<evidence type="ECO:0000256" key="7">
    <source>
        <dbReference type="ARBA" id="ARBA00023033"/>
    </source>
</evidence>
<sequence>MDSQSSKNDPLADIEIDRDALRRKYLEERDRRLRRDGADQYIRPGAAAGKFGKFVEDPYAEGDLQRDARVTDVDVLMVGGGFGGLLMGRRLREMGIDDFLIVENASDFGGTWYWNRYPGVACDIESYIYMPMLEELGKIPSMRYASGPEIFQHCQDIARHFDLYAKALFRTKVTEMRWEEARRRWIVTTNRGDRISARFVAMSTGPLNQAKLPGVPGLDTFKGHAFHTSRWDYEYTGGDARGGLTRLADKRVGIIGTGSTAIQCVPHLGKWAKHLYVFQRTPSSIQPRENRPTDPQWASDLQPGWQQERVENFTSIISGIHVDKDMIQDGWTKTFRLLFDNLDVPPDKVADVMDLNDFRKMEQIRRAIDELVEDKDTAEALKPYYGLMCKRLGFSDEYLQTFNRSNATLVDTKGKGVERITETGAVVDGRHYELDCLIFATGFEWLTEHKVGSGFETYGRNGVTQSEAWKDGVLSLYGVHSRDFPNRFVICNSQQPQTANFVHMLDVVTNHLAHLVRHCLDTGIETVEPTQQAQDEWVDQVVAMNESRQQYFQNCTPGYYNNEGEYSLKAARNGSYTGSFIDFAAKLDEQHRTGVFEGLELA</sequence>
<evidence type="ECO:0000256" key="4">
    <source>
        <dbReference type="ARBA" id="ARBA00022827"/>
    </source>
</evidence>
<dbReference type="FunFam" id="3.50.50.60:FF:000341">
    <property type="entry name" value="Baeyer-Villiger monooxygenase"/>
    <property type="match status" value="1"/>
</dbReference>
<dbReference type="Gene3D" id="3.50.50.60">
    <property type="entry name" value="FAD/NAD(P)-binding domain"/>
    <property type="match status" value="2"/>
</dbReference>
<keyword evidence="7 8" id="KW-0503">Monooxygenase</keyword>
<dbReference type="SUPFAM" id="SSF51905">
    <property type="entry name" value="FAD/NAD(P)-binding domain"/>
    <property type="match status" value="3"/>
</dbReference>
<comment type="cofactor">
    <cofactor evidence="1">
        <name>FAD</name>
        <dbReference type="ChEBI" id="CHEBI:57692"/>
    </cofactor>
</comment>
<keyword evidence="6" id="KW-0560">Oxidoreductase</keyword>
<organism evidence="8 9">
    <name type="scientific">Novosphingobium malaysiense</name>
    <dbReference type="NCBI Taxonomy" id="1348853"/>
    <lineage>
        <taxon>Bacteria</taxon>
        <taxon>Pseudomonadati</taxon>
        <taxon>Pseudomonadota</taxon>
        <taxon>Alphaproteobacteria</taxon>
        <taxon>Sphingomonadales</taxon>
        <taxon>Sphingomonadaceae</taxon>
        <taxon>Novosphingobium</taxon>
    </lineage>
</organism>
<dbReference type="AlphaFoldDB" id="A0A0B1ZWW9"/>
<dbReference type="InterPro" id="IPR050775">
    <property type="entry name" value="FAD-binding_Monooxygenases"/>
</dbReference>
<reference evidence="8 9" key="1">
    <citation type="submission" date="2014-10" db="EMBL/GenBank/DDBJ databases">
        <title>Genome sequence of Novosphingobium malaysiense MUSC 273(T).</title>
        <authorList>
            <person name="Lee L.-H."/>
        </authorList>
    </citation>
    <scope>NUCLEOTIDE SEQUENCE [LARGE SCALE GENOMIC DNA]</scope>
    <source>
        <strain evidence="8 9">MUSC 273</strain>
    </source>
</reference>
<evidence type="ECO:0000256" key="2">
    <source>
        <dbReference type="ARBA" id="ARBA00010139"/>
    </source>
</evidence>
<dbReference type="RefSeq" id="WP_039280132.1">
    <property type="nucleotide sequence ID" value="NZ_JTDI01000001.1"/>
</dbReference>
<dbReference type="STRING" id="1348853.LK12_02200"/>
<evidence type="ECO:0000256" key="6">
    <source>
        <dbReference type="ARBA" id="ARBA00023002"/>
    </source>
</evidence>
<comment type="similarity">
    <text evidence="2">Belongs to the FAD-binding monooxygenase family.</text>
</comment>
<evidence type="ECO:0000313" key="9">
    <source>
        <dbReference type="Proteomes" id="UP000031057"/>
    </source>
</evidence>
<dbReference type="PANTHER" id="PTHR43098">
    <property type="entry name" value="L-ORNITHINE N(5)-MONOOXYGENASE-RELATED"/>
    <property type="match status" value="1"/>
</dbReference>
<gene>
    <name evidence="8" type="ORF">LK12_02200</name>
</gene>
<evidence type="ECO:0000256" key="5">
    <source>
        <dbReference type="ARBA" id="ARBA00022857"/>
    </source>
</evidence>
<dbReference type="Pfam" id="PF13738">
    <property type="entry name" value="Pyr_redox_3"/>
    <property type="match status" value="1"/>
</dbReference>
<dbReference type="OrthoDB" id="312624at2"/>
<dbReference type="GO" id="GO:0004497">
    <property type="term" value="F:monooxygenase activity"/>
    <property type="evidence" value="ECO:0007669"/>
    <property type="project" value="UniProtKB-KW"/>
</dbReference>
<comment type="caution">
    <text evidence="8">The sequence shown here is derived from an EMBL/GenBank/DDBJ whole genome shotgun (WGS) entry which is preliminary data.</text>
</comment>
<evidence type="ECO:0000256" key="1">
    <source>
        <dbReference type="ARBA" id="ARBA00001974"/>
    </source>
</evidence>
<protein>
    <submittedName>
        <fullName evidence="8">Monooxygenase</fullName>
    </submittedName>
</protein>
<dbReference type="InterPro" id="IPR036188">
    <property type="entry name" value="FAD/NAD-bd_sf"/>
</dbReference>
<evidence type="ECO:0000313" key="8">
    <source>
        <dbReference type="EMBL" id="KHK93652.1"/>
    </source>
</evidence>
<dbReference type="Proteomes" id="UP000031057">
    <property type="component" value="Unassembled WGS sequence"/>
</dbReference>
<proteinExistence type="inferred from homology"/>
<evidence type="ECO:0000256" key="3">
    <source>
        <dbReference type="ARBA" id="ARBA00022630"/>
    </source>
</evidence>
<name>A0A0B1ZWW9_9SPHN</name>
<dbReference type="EMBL" id="JTDI01000001">
    <property type="protein sequence ID" value="KHK93652.1"/>
    <property type="molecule type" value="Genomic_DNA"/>
</dbReference>
<keyword evidence="3" id="KW-0285">Flavoprotein</keyword>
<keyword evidence="5" id="KW-0521">NADP</keyword>
<keyword evidence="4" id="KW-0274">FAD</keyword>
<accession>A0A0B1ZWW9</accession>
<keyword evidence="9" id="KW-1185">Reference proteome</keyword>